<reference evidence="1 2" key="1">
    <citation type="submission" date="2016-10" db="EMBL/GenBank/DDBJ databases">
        <authorList>
            <person name="de Groot N.N."/>
        </authorList>
    </citation>
    <scope>NUCLEOTIDE SEQUENCE [LARGE SCALE GENOMIC DNA]</scope>
    <source>
        <strain evidence="1 2">CGMCC 1.8891</strain>
    </source>
</reference>
<keyword evidence="1" id="KW-0418">Kinase</keyword>
<dbReference type="GO" id="GO:0034194">
    <property type="term" value="P:D-galactonate catabolic process"/>
    <property type="evidence" value="ECO:0007669"/>
    <property type="project" value="InterPro"/>
</dbReference>
<organism evidence="1 2">
    <name type="scientific">Celeribacter halophilus</name>
    <dbReference type="NCBI Taxonomy" id="576117"/>
    <lineage>
        <taxon>Bacteria</taxon>
        <taxon>Pseudomonadati</taxon>
        <taxon>Pseudomonadota</taxon>
        <taxon>Alphaproteobacteria</taxon>
        <taxon>Rhodobacterales</taxon>
        <taxon>Roseobacteraceae</taxon>
        <taxon>Celeribacter</taxon>
    </lineage>
</organism>
<dbReference type="STRING" id="576117.SAMN04488138_11515"/>
<keyword evidence="2" id="KW-1185">Reference proteome</keyword>
<dbReference type="InterPro" id="IPR007729">
    <property type="entry name" value="DGOK"/>
</dbReference>
<dbReference type="Proteomes" id="UP000183299">
    <property type="component" value="Unassembled WGS sequence"/>
</dbReference>
<sequence>MKAGIWNGEALRLWSLDTQDTAPQDAPCQAGLDAALETHAPMILAGTSAAPRGLPCKPLPDALQGSPAHIPPLSQDTPLTVTNGEEVAIAGFIALHPKFDGILCLPTDASTLWVHVSAEEVVSMRRVLTGALVSALFSEGLSLKEVEPFKDALSDTMSRPEMAALRLGSLQTETAQHRLDTPEAASRASAALIGAELAATRAYWLGQPVALIGTAHLRAPYRVALESQFVPLTEVEDAAMYHAGFAQAKDRITA</sequence>
<name>A0A1I3VHK3_9RHOB</name>
<protein>
    <submittedName>
        <fullName evidence="1">2-dehydro-3-deoxygalactonokinase</fullName>
    </submittedName>
</protein>
<dbReference type="EMBL" id="FORY01000015">
    <property type="protein sequence ID" value="SFJ93836.1"/>
    <property type="molecule type" value="Genomic_DNA"/>
</dbReference>
<dbReference type="RefSeq" id="WP_066602662.1">
    <property type="nucleotide sequence ID" value="NZ_FORY01000015.1"/>
</dbReference>
<dbReference type="Pfam" id="PF05035">
    <property type="entry name" value="DGOK"/>
    <property type="match status" value="1"/>
</dbReference>
<dbReference type="Gene3D" id="3.30.420.310">
    <property type="entry name" value="2-keto-3-deoxy-galactonokinase, C-terminal domain"/>
    <property type="match status" value="1"/>
</dbReference>
<gene>
    <name evidence="1" type="ORF">SAMN04488138_11515</name>
</gene>
<proteinExistence type="predicted"/>
<dbReference type="GO" id="GO:0008671">
    <property type="term" value="F:2-dehydro-3-deoxygalactonokinase activity"/>
    <property type="evidence" value="ECO:0007669"/>
    <property type="project" value="InterPro"/>
</dbReference>
<keyword evidence="1" id="KW-0808">Transferase</keyword>
<dbReference type="GeneID" id="98666347"/>
<evidence type="ECO:0000313" key="2">
    <source>
        <dbReference type="Proteomes" id="UP000183299"/>
    </source>
</evidence>
<dbReference type="InterPro" id="IPR042257">
    <property type="entry name" value="DGOK_C"/>
</dbReference>
<dbReference type="AlphaFoldDB" id="A0A1I3VHK3"/>
<accession>A0A1I3VHK3</accession>
<evidence type="ECO:0000313" key="1">
    <source>
        <dbReference type="EMBL" id="SFJ93836.1"/>
    </source>
</evidence>